<dbReference type="GO" id="GO:0046677">
    <property type="term" value="P:response to antibiotic"/>
    <property type="evidence" value="ECO:0007669"/>
    <property type="project" value="UniProtKB-UniRule"/>
</dbReference>
<dbReference type="InterPro" id="IPR002137">
    <property type="entry name" value="Beta-lactam_class-D_AS"/>
</dbReference>
<feature type="modified residue" description="N6-carboxylysine" evidence="6">
    <location>
        <position position="61"/>
    </location>
</feature>
<feature type="chain" id="PRO_5042247830" description="Beta-lactamase" evidence="8">
    <location>
        <begin position="30"/>
        <end position="231"/>
    </location>
</feature>
<dbReference type="KEGG" id="arui:G6M88_11990"/>
<keyword evidence="3 8" id="KW-0732">Signal</keyword>
<keyword evidence="5 7" id="KW-0046">Antibiotic resistance</keyword>
<dbReference type="InterPro" id="IPR001460">
    <property type="entry name" value="PCN-bd_Tpept"/>
</dbReference>
<evidence type="ECO:0000313" key="11">
    <source>
        <dbReference type="EMBL" id="QTG01062.1"/>
    </source>
</evidence>
<evidence type="ECO:0000256" key="2">
    <source>
        <dbReference type="ARBA" id="ARBA00012865"/>
    </source>
</evidence>
<reference evidence="11" key="2">
    <citation type="submission" date="2020-02" db="EMBL/GenBank/DDBJ databases">
        <title>Unexpected conservation and global transmission of agrobacterial virulence plasmids.</title>
        <authorList>
            <person name="Weisberg A.J."/>
            <person name="Davis E.W. II"/>
            <person name="Tabima J.R."/>
            <person name="Belcher M.S."/>
            <person name="Miller M."/>
            <person name="Kuo C.-H."/>
            <person name="Loper J.E."/>
            <person name="Grunwald N.J."/>
            <person name="Putnam M.L."/>
            <person name="Chang J.H."/>
        </authorList>
    </citation>
    <scope>NUCLEOTIDE SEQUENCE</scope>
    <source>
        <strain evidence="11">W2/73</strain>
    </source>
</reference>
<comment type="catalytic activity">
    <reaction evidence="7">
        <text>a beta-lactam + H2O = a substituted beta-amino acid</text>
        <dbReference type="Rhea" id="RHEA:20401"/>
        <dbReference type="ChEBI" id="CHEBI:15377"/>
        <dbReference type="ChEBI" id="CHEBI:35627"/>
        <dbReference type="ChEBI" id="CHEBI:140347"/>
        <dbReference type="EC" id="3.5.2.6"/>
    </reaction>
</comment>
<evidence type="ECO:0000313" key="12">
    <source>
        <dbReference type="Proteomes" id="UP000663912"/>
    </source>
</evidence>
<dbReference type="EMBL" id="JAAMCP010000002">
    <property type="protein sequence ID" value="NTF35968.1"/>
    <property type="molecule type" value="Genomic_DNA"/>
</dbReference>
<evidence type="ECO:0000259" key="9">
    <source>
        <dbReference type="Pfam" id="PF00905"/>
    </source>
</evidence>
<dbReference type="EC" id="3.5.2.6" evidence="2 7"/>
<feature type="active site" description="Acyl-ester intermediate" evidence="6">
    <location>
        <position position="58"/>
    </location>
</feature>
<dbReference type="Gene3D" id="3.40.710.10">
    <property type="entry name" value="DD-peptidase/beta-lactamase superfamily"/>
    <property type="match status" value="1"/>
</dbReference>
<dbReference type="PROSITE" id="PS00337">
    <property type="entry name" value="BETA_LACTAMASE_D"/>
    <property type="match status" value="1"/>
</dbReference>
<evidence type="ECO:0000256" key="5">
    <source>
        <dbReference type="ARBA" id="ARBA00023251"/>
    </source>
</evidence>
<evidence type="ECO:0000313" key="13">
    <source>
        <dbReference type="Proteomes" id="UP000822331"/>
    </source>
</evidence>
<feature type="signal peptide" evidence="8">
    <location>
        <begin position="1"/>
        <end position="29"/>
    </location>
</feature>
<keyword evidence="13" id="KW-1185">Reference proteome</keyword>
<name>A0AAE7UR72_9HYPH</name>
<comment type="similarity">
    <text evidence="1 7">Belongs to the class-D beta-lactamase family.</text>
</comment>
<dbReference type="EMBL" id="CP049206">
    <property type="protein sequence ID" value="QTG01062.1"/>
    <property type="molecule type" value="Genomic_DNA"/>
</dbReference>
<dbReference type="SUPFAM" id="SSF56601">
    <property type="entry name" value="beta-lactamase/transpeptidase-like"/>
    <property type="match status" value="1"/>
</dbReference>
<feature type="domain" description="Penicillin-binding protein transpeptidase" evidence="9">
    <location>
        <begin position="32"/>
        <end position="230"/>
    </location>
</feature>
<dbReference type="GO" id="GO:0008800">
    <property type="term" value="F:beta-lactamase activity"/>
    <property type="evidence" value="ECO:0007669"/>
    <property type="project" value="UniProtKB-UniRule"/>
</dbReference>
<evidence type="ECO:0000256" key="8">
    <source>
        <dbReference type="SAM" id="SignalP"/>
    </source>
</evidence>
<dbReference type="Pfam" id="PF00905">
    <property type="entry name" value="Transpeptidase"/>
    <property type="match status" value="1"/>
</dbReference>
<sequence length="231" mass="25440">MSTIAINGKSGLATLICLSLLCISEAASAGECTLIVDAKTGATLEETGRCDNRHTAASTFKVALALIGYDAGVLVDAHTPLWTWQPGMLAPTRDKKPVDPSIWQADSVLWYSREITRRLGAERFSTYVKAFDYGNMDISGELGKNNGLSHAWVTSLAISPREQTTFFRRMLAHQLPVSPSAHDRAMEIVPKFSTRSGWRVHGKTGSGWTHDARGRIHRNKPDGWFVGWAER</sequence>
<gene>
    <name evidence="10" type="ORF">G6L72_04455</name>
    <name evidence="11" type="ORF">G6M88_11990</name>
</gene>
<evidence type="ECO:0000256" key="3">
    <source>
        <dbReference type="ARBA" id="ARBA00022729"/>
    </source>
</evidence>
<organism evidence="11 12">
    <name type="scientific">Agrobacterium rubi</name>
    <dbReference type="NCBI Taxonomy" id="28099"/>
    <lineage>
        <taxon>Bacteria</taxon>
        <taxon>Pseudomonadati</taxon>
        <taxon>Pseudomonadota</taxon>
        <taxon>Alphaproteobacteria</taxon>
        <taxon>Hyphomicrobiales</taxon>
        <taxon>Rhizobiaceae</taxon>
        <taxon>Rhizobium/Agrobacterium group</taxon>
        <taxon>Agrobacterium</taxon>
    </lineage>
</organism>
<keyword evidence="4 7" id="KW-0378">Hydrolase</keyword>
<evidence type="ECO:0000256" key="6">
    <source>
        <dbReference type="PIRSR" id="PIRSR602137-50"/>
    </source>
</evidence>
<dbReference type="InterPro" id="IPR012338">
    <property type="entry name" value="Beta-lactam/transpept-like"/>
</dbReference>
<protein>
    <recommendedName>
        <fullName evidence="2 7">Beta-lactamase</fullName>
        <ecNumber evidence="2 7">3.5.2.6</ecNumber>
    </recommendedName>
</protein>
<dbReference type="AlphaFoldDB" id="A0AAE7UR72"/>
<evidence type="ECO:0000256" key="1">
    <source>
        <dbReference type="ARBA" id="ARBA00007898"/>
    </source>
</evidence>
<dbReference type="Proteomes" id="UP000822331">
    <property type="component" value="Unassembled WGS sequence"/>
</dbReference>
<dbReference type="GO" id="GO:0017001">
    <property type="term" value="P:antibiotic catabolic process"/>
    <property type="evidence" value="ECO:0007669"/>
    <property type="project" value="InterPro"/>
</dbReference>
<evidence type="ECO:0000313" key="10">
    <source>
        <dbReference type="EMBL" id="NTF35968.1"/>
    </source>
</evidence>
<reference evidence="10 13" key="1">
    <citation type="journal article" date="2020" name="Science">
        <title>Unexpected conservation and global transmission of agrobacterial virulence plasmids.</title>
        <authorList>
            <person name="Weisberg A.J."/>
            <person name="Davis E.W. 2nd"/>
            <person name="Tabima J."/>
            <person name="Belcher M.S."/>
            <person name="Miller M."/>
            <person name="Kuo C.H."/>
            <person name="Loper J.E."/>
            <person name="Grunwald N.J."/>
            <person name="Putnam M.L."/>
            <person name="Chang J.H."/>
        </authorList>
    </citation>
    <scope>NUCLEOTIDE SEQUENCE [LARGE SCALE GENOMIC DNA]</scope>
    <source>
        <strain evidence="10 13">A19/93</strain>
    </source>
</reference>
<evidence type="ECO:0000256" key="7">
    <source>
        <dbReference type="RuleBase" id="RU361140"/>
    </source>
</evidence>
<evidence type="ECO:0000256" key="4">
    <source>
        <dbReference type="ARBA" id="ARBA00022801"/>
    </source>
</evidence>
<accession>A0AAE7UR72</accession>
<dbReference type="Proteomes" id="UP000663912">
    <property type="component" value="Chromosome 1"/>
</dbReference>
<dbReference type="GO" id="GO:0008658">
    <property type="term" value="F:penicillin binding"/>
    <property type="evidence" value="ECO:0007669"/>
    <property type="project" value="InterPro"/>
</dbReference>
<proteinExistence type="inferred from homology"/>